<feature type="domain" description="CREG-like beta-barrel" evidence="1">
    <location>
        <begin position="10"/>
        <end position="148"/>
    </location>
</feature>
<evidence type="ECO:0000259" key="1">
    <source>
        <dbReference type="Pfam" id="PF13883"/>
    </source>
</evidence>
<dbReference type="EMBL" id="VFFF01000002">
    <property type="protein sequence ID" value="TNY31301.1"/>
    <property type="molecule type" value="Genomic_DNA"/>
</dbReference>
<accession>A0A5C5G9E7</accession>
<gene>
    <name evidence="2" type="ORF">FHY64_14860</name>
</gene>
<reference evidence="2 3" key="1">
    <citation type="submission" date="2019-06" db="EMBL/GenBank/DDBJ databases">
        <title>Genome of new Rhodobacteraceae sp. SM1903.</title>
        <authorList>
            <person name="Ren X."/>
        </authorList>
    </citation>
    <scope>NUCLEOTIDE SEQUENCE [LARGE SCALE GENOMIC DNA]</scope>
    <source>
        <strain evidence="2 3">SM1903</strain>
    </source>
</reference>
<dbReference type="SUPFAM" id="SSF50475">
    <property type="entry name" value="FMN-binding split barrel"/>
    <property type="match status" value="1"/>
</dbReference>
<dbReference type="InterPro" id="IPR012349">
    <property type="entry name" value="Split_barrel_FMN-bd"/>
</dbReference>
<dbReference type="InterPro" id="IPR014419">
    <property type="entry name" value="HutZ"/>
</dbReference>
<dbReference type="OrthoDB" id="9814594at2"/>
<dbReference type="PIRSF" id="PIRSF004633">
    <property type="entry name" value="UCP_PLP_oxd"/>
    <property type="match status" value="1"/>
</dbReference>
<protein>
    <submittedName>
        <fullName evidence="2">Pyridoxamine 5-phosphate oxidase</fullName>
    </submittedName>
</protein>
<organism evidence="2 3">
    <name type="scientific">Pelagovum pacificum</name>
    <dbReference type="NCBI Taxonomy" id="2588711"/>
    <lineage>
        <taxon>Bacteria</taxon>
        <taxon>Pseudomonadati</taxon>
        <taxon>Pseudomonadota</taxon>
        <taxon>Alphaproteobacteria</taxon>
        <taxon>Rhodobacterales</taxon>
        <taxon>Paracoccaceae</taxon>
        <taxon>Pelagovum</taxon>
    </lineage>
</organism>
<keyword evidence="3" id="KW-1185">Reference proteome</keyword>
<dbReference type="RefSeq" id="WP_140196177.1">
    <property type="nucleotide sequence ID" value="NZ_CP065915.1"/>
</dbReference>
<evidence type="ECO:0000313" key="3">
    <source>
        <dbReference type="Proteomes" id="UP000314011"/>
    </source>
</evidence>
<sequence length="156" mass="17279">MSKSAVNETNEEARELARRLLQGAGHAALAVNDPDGPAPLASRVAIMADERDALILVSDLSTHTRGLRSDGNCSLLIGEPGPKGDPLTHPRMTFIAEAFATDKLAHRERWLQRHPPAKLWFDFADFTMFRLTPRRILLNGGFGKAYHLMPEDLDPQ</sequence>
<dbReference type="InterPro" id="IPR055343">
    <property type="entry name" value="CREG_beta-barrel"/>
</dbReference>
<comment type="caution">
    <text evidence="2">The sequence shown here is derived from an EMBL/GenBank/DDBJ whole genome shotgun (WGS) entry which is preliminary data.</text>
</comment>
<dbReference type="AlphaFoldDB" id="A0A5C5G9E7"/>
<dbReference type="Pfam" id="PF13883">
    <property type="entry name" value="CREG_beta-barrel"/>
    <property type="match status" value="1"/>
</dbReference>
<evidence type="ECO:0000313" key="2">
    <source>
        <dbReference type="EMBL" id="TNY31301.1"/>
    </source>
</evidence>
<proteinExistence type="predicted"/>
<name>A0A5C5G9E7_9RHOB</name>
<dbReference type="Gene3D" id="2.30.110.10">
    <property type="entry name" value="Electron Transport, Fmn-binding Protein, Chain A"/>
    <property type="match status" value="1"/>
</dbReference>
<dbReference type="Proteomes" id="UP000314011">
    <property type="component" value="Unassembled WGS sequence"/>
</dbReference>